<dbReference type="EMBL" id="OU895877">
    <property type="protein sequence ID" value="CAG9798784.1"/>
    <property type="molecule type" value="Genomic_DNA"/>
</dbReference>
<reference evidence="2" key="1">
    <citation type="submission" date="2022-01" db="EMBL/GenBank/DDBJ databases">
        <authorList>
            <person name="King R."/>
        </authorList>
    </citation>
    <scope>NUCLEOTIDE SEQUENCE</scope>
</reference>
<organism evidence="2 3">
    <name type="scientific">Chironomus riparius</name>
    <dbReference type="NCBI Taxonomy" id="315576"/>
    <lineage>
        <taxon>Eukaryota</taxon>
        <taxon>Metazoa</taxon>
        <taxon>Ecdysozoa</taxon>
        <taxon>Arthropoda</taxon>
        <taxon>Hexapoda</taxon>
        <taxon>Insecta</taxon>
        <taxon>Pterygota</taxon>
        <taxon>Neoptera</taxon>
        <taxon>Endopterygota</taxon>
        <taxon>Diptera</taxon>
        <taxon>Nematocera</taxon>
        <taxon>Chironomoidea</taxon>
        <taxon>Chironomidae</taxon>
        <taxon>Chironominae</taxon>
        <taxon>Chironomus</taxon>
    </lineage>
</organism>
<protein>
    <submittedName>
        <fullName evidence="2">Uncharacterized protein</fullName>
    </submittedName>
</protein>
<accession>A0A9N9RL41</accession>
<proteinExistence type="predicted"/>
<dbReference type="PROSITE" id="PS51257">
    <property type="entry name" value="PROKAR_LIPOPROTEIN"/>
    <property type="match status" value="1"/>
</dbReference>
<gene>
    <name evidence="2" type="ORF">CHIRRI_LOCUS1762</name>
</gene>
<keyword evidence="1" id="KW-0812">Transmembrane</keyword>
<dbReference type="AlphaFoldDB" id="A0A9N9RL41"/>
<feature type="transmembrane region" description="Helical" evidence="1">
    <location>
        <begin position="132"/>
        <end position="153"/>
    </location>
</feature>
<sequence length="170" mass="19646">MATKEPMLDRCCCFSLRSGGLVLGWLAIVIGFGGCIITTGFLFNKLYEYSNDDSINLYALRFRERVLKSNFVSLSMWLAFVLLIHGISGVLLVVGIKQNRHMKMMMYMVLRIIETIYLIYLLFSYGQYAKNIIKEVAYICLNVYYYFVVYSLYVKIKTENMQPQLATTLA</sequence>
<evidence type="ECO:0000313" key="2">
    <source>
        <dbReference type="EMBL" id="CAG9798784.1"/>
    </source>
</evidence>
<keyword evidence="3" id="KW-1185">Reference proteome</keyword>
<feature type="transmembrane region" description="Helical" evidence="1">
    <location>
        <begin position="108"/>
        <end position="126"/>
    </location>
</feature>
<evidence type="ECO:0000256" key="1">
    <source>
        <dbReference type="SAM" id="Phobius"/>
    </source>
</evidence>
<keyword evidence="1" id="KW-0472">Membrane</keyword>
<evidence type="ECO:0000313" key="3">
    <source>
        <dbReference type="Proteomes" id="UP001153620"/>
    </source>
</evidence>
<name>A0A9N9RL41_9DIPT</name>
<feature type="transmembrane region" description="Helical" evidence="1">
    <location>
        <begin position="74"/>
        <end position="96"/>
    </location>
</feature>
<dbReference type="Proteomes" id="UP001153620">
    <property type="component" value="Chromosome 1"/>
</dbReference>
<keyword evidence="1" id="KW-1133">Transmembrane helix</keyword>
<dbReference type="OrthoDB" id="8118226at2759"/>
<feature type="transmembrane region" description="Helical" evidence="1">
    <location>
        <begin position="21"/>
        <end position="43"/>
    </location>
</feature>
<reference evidence="2" key="2">
    <citation type="submission" date="2022-10" db="EMBL/GenBank/DDBJ databases">
        <authorList>
            <consortium name="ENA_rothamsted_submissions"/>
            <consortium name="culmorum"/>
            <person name="King R."/>
        </authorList>
    </citation>
    <scope>NUCLEOTIDE SEQUENCE</scope>
</reference>